<evidence type="ECO:0000256" key="1">
    <source>
        <dbReference type="SAM" id="MobiDB-lite"/>
    </source>
</evidence>
<gene>
    <name evidence="3" type="ORF">XAT740_LOCUS55112</name>
</gene>
<keyword evidence="4" id="KW-1185">Reference proteome</keyword>
<feature type="domain" description="PiggyBac transposable element-derived protein" evidence="2">
    <location>
        <begin position="77"/>
        <end position="401"/>
    </location>
</feature>
<reference evidence="3" key="1">
    <citation type="submission" date="2021-02" db="EMBL/GenBank/DDBJ databases">
        <authorList>
            <person name="Nowell W R."/>
        </authorList>
    </citation>
    <scope>NUCLEOTIDE SEQUENCE</scope>
</reference>
<dbReference type="AlphaFoldDB" id="A0A816EN84"/>
<dbReference type="Pfam" id="PF13843">
    <property type="entry name" value="DDE_Tnp_1_7"/>
    <property type="match status" value="1"/>
</dbReference>
<dbReference type="PANTHER" id="PTHR46599:SF3">
    <property type="entry name" value="PIGGYBAC TRANSPOSABLE ELEMENT-DERIVED PROTEIN 4"/>
    <property type="match status" value="1"/>
</dbReference>
<name>A0A816EN84_ADIRI</name>
<dbReference type="EMBL" id="CAJNOR010010180">
    <property type="protein sequence ID" value="CAF1651758.1"/>
    <property type="molecule type" value="Genomic_DNA"/>
</dbReference>
<comment type="caution">
    <text evidence="3">The sequence shown here is derived from an EMBL/GenBank/DDBJ whole genome shotgun (WGS) entry which is preliminary data.</text>
</comment>
<organism evidence="3 4">
    <name type="scientific">Adineta ricciae</name>
    <name type="common">Rotifer</name>
    <dbReference type="NCBI Taxonomy" id="249248"/>
    <lineage>
        <taxon>Eukaryota</taxon>
        <taxon>Metazoa</taxon>
        <taxon>Spiralia</taxon>
        <taxon>Gnathifera</taxon>
        <taxon>Rotifera</taxon>
        <taxon>Eurotatoria</taxon>
        <taxon>Bdelloidea</taxon>
        <taxon>Adinetida</taxon>
        <taxon>Adinetidae</taxon>
        <taxon>Adineta</taxon>
    </lineage>
</organism>
<dbReference type="Proteomes" id="UP000663828">
    <property type="component" value="Unassembled WGS sequence"/>
</dbReference>
<protein>
    <recommendedName>
        <fullName evidence="2">PiggyBac transposable element-derived protein domain-containing protein</fullName>
    </recommendedName>
</protein>
<accession>A0A816EN84</accession>
<feature type="non-terminal residue" evidence="3">
    <location>
        <position position="403"/>
    </location>
</feature>
<sequence>MEFDGNNELDDESHDSYASDDTSESDLDFDYDELVDNLDEVELSDEDLDVNAEDPNSMNESYITHCGFTSISLKQLTPVSVFRKFFDEEILKLITDQTNIYGKGKKQKIESFLGLIILMGINNLPNMKLYWSNDMVFQNTFISSIMSRNRFLQIFYNLHLANNSLEPERGSKEYSKIYKIKNFTDILRENFKKNYSFGRYGTIDESMIKFKGRSSLKQYLPLKPIKRGYKVWCLCDPITGYLFNFQIYLGKDEISGKEASLSERVVFDLISSDNFQGKYLYFDNFFTSLRLLEKLKLQKIKACGTIRPDRASIPSDFAKKNKMQRGDCESMIILNSIVFVWMDTKQVLLASNYHKENEVVSISRRLKNGQHITINCPKAIKDYNQFSHGVDRLNQRISCYNLD</sequence>
<feature type="region of interest" description="Disordered" evidence="1">
    <location>
        <begin position="1"/>
        <end position="27"/>
    </location>
</feature>
<evidence type="ECO:0000259" key="2">
    <source>
        <dbReference type="Pfam" id="PF13843"/>
    </source>
</evidence>
<feature type="compositionally biased region" description="Acidic residues" evidence="1">
    <location>
        <begin position="1"/>
        <end position="13"/>
    </location>
</feature>
<evidence type="ECO:0000313" key="4">
    <source>
        <dbReference type="Proteomes" id="UP000663828"/>
    </source>
</evidence>
<proteinExistence type="predicted"/>
<evidence type="ECO:0000313" key="3">
    <source>
        <dbReference type="EMBL" id="CAF1651758.1"/>
    </source>
</evidence>
<dbReference type="PANTHER" id="PTHR46599">
    <property type="entry name" value="PIGGYBAC TRANSPOSABLE ELEMENT-DERIVED PROTEIN 4"/>
    <property type="match status" value="1"/>
</dbReference>
<dbReference type="InterPro" id="IPR029526">
    <property type="entry name" value="PGBD"/>
</dbReference>